<dbReference type="PROSITE" id="PS50020">
    <property type="entry name" value="WW_DOMAIN_2"/>
    <property type="match status" value="1"/>
</dbReference>
<dbReference type="AlphaFoldDB" id="A0A8R1E737"/>
<sequence>MTRPQTVSAFDDVRMAENSTHFPENRAYYFNTVTGRSQWERPDDSAFSKVLNILNENYDTILQGSDLKSVQCLHLLVKHAESRNPSSWRSDHITRSKEDAINILKGLDVKYVHDPRFDTEWTSRGCNNEYLITHKHTMQEMSQMYENLKKSGKLCAKEFQRRPSYVYDFSKEPSQCCSRINGSMIP</sequence>
<dbReference type="GO" id="GO:0005634">
    <property type="term" value="C:nucleus"/>
    <property type="evidence" value="ECO:0007669"/>
    <property type="project" value="TreeGrafter"/>
</dbReference>
<dbReference type="Pfam" id="PF00397">
    <property type="entry name" value="WW"/>
    <property type="match status" value="1"/>
</dbReference>
<organism evidence="6 7">
    <name type="scientific">Caenorhabditis japonica</name>
    <dbReference type="NCBI Taxonomy" id="281687"/>
    <lineage>
        <taxon>Eukaryota</taxon>
        <taxon>Metazoa</taxon>
        <taxon>Ecdysozoa</taxon>
        <taxon>Nematoda</taxon>
        <taxon>Chromadorea</taxon>
        <taxon>Rhabditida</taxon>
        <taxon>Rhabditina</taxon>
        <taxon>Rhabditomorpha</taxon>
        <taxon>Rhabditoidea</taxon>
        <taxon>Rhabditidae</taxon>
        <taxon>Peloderinae</taxon>
        <taxon>Caenorhabditis</taxon>
    </lineage>
</organism>
<evidence type="ECO:0000256" key="3">
    <source>
        <dbReference type="ARBA" id="ARBA00023110"/>
    </source>
</evidence>
<accession>A0A8R1E737</accession>
<dbReference type="CDD" id="cd00201">
    <property type="entry name" value="WW"/>
    <property type="match status" value="1"/>
</dbReference>
<dbReference type="GO" id="GO:0005829">
    <property type="term" value="C:cytosol"/>
    <property type="evidence" value="ECO:0007669"/>
    <property type="project" value="TreeGrafter"/>
</dbReference>
<evidence type="ECO:0000256" key="1">
    <source>
        <dbReference type="ARBA" id="ARBA00000971"/>
    </source>
</evidence>
<dbReference type="SUPFAM" id="SSF51045">
    <property type="entry name" value="WW domain"/>
    <property type="match status" value="1"/>
</dbReference>
<reference evidence="7" key="1">
    <citation type="submission" date="2010-08" db="EMBL/GenBank/DDBJ databases">
        <authorList>
            <consortium name="Caenorhabditis japonica Sequencing Consortium"/>
            <person name="Wilson R.K."/>
        </authorList>
    </citation>
    <scope>NUCLEOTIDE SEQUENCE [LARGE SCALE GENOMIC DNA]</scope>
    <source>
        <strain evidence="7">DF5081</strain>
    </source>
</reference>
<dbReference type="EC" id="5.2.1.8" evidence="2"/>
<dbReference type="PANTHER" id="PTHR10657">
    <property type="entry name" value="PEPTIDYL-PROLYL CIS-TRANS ISOMERASE"/>
    <property type="match status" value="1"/>
</dbReference>
<dbReference type="EnsemblMetazoa" id="CJA21664b.1">
    <property type="protein sequence ID" value="CJA21664b.1"/>
    <property type="gene ID" value="WBGene00177236"/>
</dbReference>
<dbReference type="InterPro" id="IPR036020">
    <property type="entry name" value="WW_dom_sf"/>
</dbReference>
<keyword evidence="3" id="KW-0697">Rotamase</keyword>
<evidence type="ECO:0000259" key="5">
    <source>
        <dbReference type="PROSITE" id="PS50020"/>
    </source>
</evidence>
<feature type="domain" description="WW" evidence="5">
    <location>
        <begin position="23"/>
        <end position="44"/>
    </location>
</feature>
<evidence type="ECO:0000313" key="7">
    <source>
        <dbReference type="Proteomes" id="UP000005237"/>
    </source>
</evidence>
<proteinExistence type="predicted"/>
<dbReference type="Proteomes" id="UP000005237">
    <property type="component" value="Unassembled WGS sequence"/>
</dbReference>
<dbReference type="InterPro" id="IPR001202">
    <property type="entry name" value="WW_dom"/>
</dbReference>
<keyword evidence="4" id="KW-0413">Isomerase</keyword>
<evidence type="ECO:0000256" key="4">
    <source>
        <dbReference type="ARBA" id="ARBA00023235"/>
    </source>
</evidence>
<protein>
    <recommendedName>
        <fullName evidence="2">peptidylprolyl isomerase</fullName>
        <ecNumber evidence="2">5.2.1.8</ecNumber>
    </recommendedName>
</protein>
<keyword evidence="7" id="KW-1185">Reference proteome</keyword>
<dbReference type="Gene3D" id="2.20.70.10">
    <property type="match status" value="1"/>
</dbReference>
<dbReference type="PANTHER" id="PTHR10657:SF4">
    <property type="entry name" value="PEPTIDYL-PROLYL CIS-TRANS ISOMERASE-RELATED"/>
    <property type="match status" value="1"/>
</dbReference>
<reference evidence="6" key="2">
    <citation type="submission" date="2022-06" db="UniProtKB">
        <authorList>
            <consortium name="EnsemblMetazoa"/>
        </authorList>
    </citation>
    <scope>IDENTIFICATION</scope>
    <source>
        <strain evidence="6">DF5081</strain>
    </source>
</reference>
<name>A0A8R1E737_CAEJA</name>
<evidence type="ECO:0000313" key="6">
    <source>
        <dbReference type="EnsemblMetazoa" id="CJA21664b.1"/>
    </source>
</evidence>
<dbReference type="GO" id="GO:0003755">
    <property type="term" value="F:peptidyl-prolyl cis-trans isomerase activity"/>
    <property type="evidence" value="ECO:0007669"/>
    <property type="project" value="UniProtKB-KW"/>
</dbReference>
<comment type="catalytic activity">
    <reaction evidence="1">
        <text>[protein]-peptidylproline (omega=180) = [protein]-peptidylproline (omega=0)</text>
        <dbReference type="Rhea" id="RHEA:16237"/>
        <dbReference type="Rhea" id="RHEA-COMP:10747"/>
        <dbReference type="Rhea" id="RHEA-COMP:10748"/>
        <dbReference type="ChEBI" id="CHEBI:83833"/>
        <dbReference type="ChEBI" id="CHEBI:83834"/>
        <dbReference type="EC" id="5.2.1.8"/>
    </reaction>
</comment>
<evidence type="ECO:0000256" key="2">
    <source>
        <dbReference type="ARBA" id="ARBA00013194"/>
    </source>
</evidence>
<dbReference type="InterPro" id="IPR051370">
    <property type="entry name" value="PPIase_Pin1"/>
</dbReference>